<evidence type="ECO:0000313" key="3">
    <source>
        <dbReference type="Proteomes" id="UP000240883"/>
    </source>
</evidence>
<dbReference type="OrthoDB" id="3692269at2759"/>
<organism evidence="2 3">
    <name type="scientific">Corynespora cassiicola Philippines</name>
    <dbReference type="NCBI Taxonomy" id="1448308"/>
    <lineage>
        <taxon>Eukaryota</taxon>
        <taxon>Fungi</taxon>
        <taxon>Dikarya</taxon>
        <taxon>Ascomycota</taxon>
        <taxon>Pezizomycotina</taxon>
        <taxon>Dothideomycetes</taxon>
        <taxon>Pleosporomycetidae</taxon>
        <taxon>Pleosporales</taxon>
        <taxon>Corynesporascaceae</taxon>
        <taxon>Corynespora</taxon>
    </lineage>
</organism>
<protein>
    <submittedName>
        <fullName evidence="2">Uncharacterized protein</fullName>
    </submittedName>
</protein>
<dbReference type="EMBL" id="KZ678131">
    <property type="protein sequence ID" value="PSN71434.1"/>
    <property type="molecule type" value="Genomic_DNA"/>
</dbReference>
<feature type="compositionally biased region" description="Pro residues" evidence="1">
    <location>
        <begin position="69"/>
        <end position="84"/>
    </location>
</feature>
<name>A0A2T2P178_CORCC</name>
<dbReference type="AlphaFoldDB" id="A0A2T2P178"/>
<feature type="region of interest" description="Disordered" evidence="1">
    <location>
        <begin position="54"/>
        <end position="91"/>
    </location>
</feature>
<feature type="region of interest" description="Disordered" evidence="1">
    <location>
        <begin position="1"/>
        <end position="25"/>
    </location>
</feature>
<accession>A0A2T2P178</accession>
<dbReference type="Proteomes" id="UP000240883">
    <property type="component" value="Unassembled WGS sequence"/>
</dbReference>
<evidence type="ECO:0000256" key="1">
    <source>
        <dbReference type="SAM" id="MobiDB-lite"/>
    </source>
</evidence>
<evidence type="ECO:0000313" key="2">
    <source>
        <dbReference type="EMBL" id="PSN71434.1"/>
    </source>
</evidence>
<reference evidence="2 3" key="1">
    <citation type="journal article" date="2018" name="Front. Microbiol.">
        <title>Genome-Wide Analysis of Corynespora cassiicola Leaf Fall Disease Putative Effectors.</title>
        <authorList>
            <person name="Lopez D."/>
            <person name="Ribeiro S."/>
            <person name="Label P."/>
            <person name="Fumanal B."/>
            <person name="Venisse J.S."/>
            <person name="Kohler A."/>
            <person name="de Oliveira R.R."/>
            <person name="Labutti K."/>
            <person name="Lipzen A."/>
            <person name="Lail K."/>
            <person name="Bauer D."/>
            <person name="Ohm R.A."/>
            <person name="Barry K.W."/>
            <person name="Spatafora J."/>
            <person name="Grigoriev I.V."/>
            <person name="Martin F.M."/>
            <person name="Pujade-Renaud V."/>
        </authorList>
    </citation>
    <scope>NUCLEOTIDE SEQUENCE [LARGE SCALE GENOMIC DNA]</scope>
    <source>
        <strain evidence="2 3">Philippines</strain>
    </source>
</reference>
<sequence length="220" mass="25067">MASHQGAMPIYSSSSPQDPRAQPISDFVASFEQLLESQKQARIIKEAEIRKRLAAPPFPGYTPAAQYTPPDPSAPLPELPPPATSPSSLPNPRQIIISELQRQAISRQRTRMENARKEARRASLRAHPHVLSRRFRDYNNEFRIPAGQRPEPYYMNLLANRPEPRQDDRSDVAVATRYAQERPYNFWTVRDTPFIVEMAKRGPLSEAEARKKGGVLVKWD</sequence>
<gene>
    <name evidence="2" type="ORF">BS50DRAFT_660612</name>
</gene>
<keyword evidence="3" id="KW-1185">Reference proteome</keyword>
<proteinExistence type="predicted"/>